<protein>
    <submittedName>
        <fullName evidence="2">Uncharacterized protein</fullName>
    </submittedName>
</protein>
<dbReference type="Proteomes" id="UP001168990">
    <property type="component" value="Unassembled WGS sequence"/>
</dbReference>
<accession>A0AA39KLR9</accession>
<dbReference type="EMBL" id="JAQQBS010001422">
    <property type="protein sequence ID" value="KAK0166001.1"/>
    <property type="molecule type" value="Genomic_DNA"/>
</dbReference>
<name>A0AA39KLR9_9HYME</name>
<organism evidence="2 3">
    <name type="scientific">Microctonus aethiopoides</name>
    <dbReference type="NCBI Taxonomy" id="144406"/>
    <lineage>
        <taxon>Eukaryota</taxon>
        <taxon>Metazoa</taxon>
        <taxon>Ecdysozoa</taxon>
        <taxon>Arthropoda</taxon>
        <taxon>Hexapoda</taxon>
        <taxon>Insecta</taxon>
        <taxon>Pterygota</taxon>
        <taxon>Neoptera</taxon>
        <taxon>Endopterygota</taxon>
        <taxon>Hymenoptera</taxon>
        <taxon>Apocrita</taxon>
        <taxon>Ichneumonoidea</taxon>
        <taxon>Braconidae</taxon>
        <taxon>Euphorinae</taxon>
        <taxon>Microctonus</taxon>
    </lineage>
</organism>
<reference evidence="2" key="1">
    <citation type="journal article" date="2023" name="bioRxiv">
        <title>Scaffold-level genome assemblies of two parasitoid biocontrol wasps reveal the parthenogenesis mechanism and an associated novel virus.</title>
        <authorList>
            <person name="Inwood S."/>
            <person name="Skelly J."/>
            <person name="Guhlin J."/>
            <person name="Harrop T."/>
            <person name="Goldson S."/>
            <person name="Dearden P."/>
        </authorList>
    </citation>
    <scope>NUCLEOTIDE SEQUENCE</scope>
    <source>
        <strain evidence="2">Irish</strain>
        <tissue evidence="2">Whole body</tissue>
    </source>
</reference>
<dbReference type="PANTHER" id="PTHR23313:SF0">
    <property type="entry name" value="TESTIS-EXPRESSED PROTEIN 9"/>
    <property type="match status" value="1"/>
</dbReference>
<dbReference type="PANTHER" id="PTHR23313">
    <property type="entry name" value="TSEC1-RELATED"/>
    <property type="match status" value="1"/>
</dbReference>
<keyword evidence="3" id="KW-1185">Reference proteome</keyword>
<evidence type="ECO:0000256" key="1">
    <source>
        <dbReference type="SAM" id="Coils"/>
    </source>
</evidence>
<gene>
    <name evidence="2" type="ORF">PV328_004464</name>
</gene>
<keyword evidence="1" id="KW-0175">Coiled coil</keyword>
<reference evidence="2" key="2">
    <citation type="submission" date="2023-03" db="EMBL/GenBank/DDBJ databases">
        <authorList>
            <person name="Inwood S.N."/>
            <person name="Skelly J.G."/>
            <person name="Guhlin J."/>
            <person name="Harrop T.W.R."/>
            <person name="Goldson S.G."/>
            <person name="Dearden P.K."/>
        </authorList>
    </citation>
    <scope>NUCLEOTIDE SEQUENCE</scope>
    <source>
        <strain evidence="2">Irish</strain>
        <tissue evidence="2">Whole body</tissue>
    </source>
</reference>
<evidence type="ECO:0000313" key="3">
    <source>
        <dbReference type="Proteomes" id="UP001168990"/>
    </source>
</evidence>
<proteinExistence type="predicted"/>
<sequence length="334" mass="39263">MQNNVMANDLLAREKEFRRVNKELDKKTKDLLVEIDAVVNTQTRNVYSPSDIGTFCPRLSTAIDKFYAEPPIEIDFDLSSYLKNQSTGFYDNNLLVSVDNNEIQSPIEQENKTALLDDDNIFPKENNGRNDAIIRFLKAKIKMLITELQTIKDEYKKKLNYSKDLEVENKKLNETKDKLYNQVINLKETIVKLEGINTNHQSELQIRISENNSLKKDIDSLKKEIKILNQQSNNFDIRLNRSLEENVKLKNTIKLNKIEEKDLREQIRKLNDNETKILKKMDKQRNEILQAFKKQLFLIDNLKKQKAYLEASKKIELTREDFMKLLECNDKDNN</sequence>
<feature type="coiled-coil region" evidence="1">
    <location>
        <begin position="134"/>
        <end position="287"/>
    </location>
</feature>
<dbReference type="AlphaFoldDB" id="A0AA39KLR9"/>
<comment type="caution">
    <text evidence="2">The sequence shown here is derived from an EMBL/GenBank/DDBJ whole genome shotgun (WGS) entry which is preliminary data.</text>
</comment>
<evidence type="ECO:0000313" key="2">
    <source>
        <dbReference type="EMBL" id="KAK0166001.1"/>
    </source>
</evidence>